<comment type="caution">
    <text evidence="2">The sequence shown here is derived from an EMBL/GenBank/DDBJ whole genome shotgun (WGS) entry which is preliminary data.</text>
</comment>
<dbReference type="AlphaFoldDB" id="A0A430M161"/>
<gene>
    <name evidence="2" type="ORF">BHE90_003769</name>
</gene>
<evidence type="ECO:0000313" key="2">
    <source>
        <dbReference type="EMBL" id="RTE81703.1"/>
    </source>
</evidence>
<name>A0A430M161_9HYPO</name>
<protein>
    <recommendedName>
        <fullName evidence="1">Heterokaryon incompatibility domain-containing protein</fullName>
    </recommendedName>
</protein>
<dbReference type="Pfam" id="PF26639">
    <property type="entry name" value="Het-6_barrel"/>
    <property type="match status" value="1"/>
</dbReference>
<accession>A0A430M161</accession>
<feature type="domain" description="Heterokaryon incompatibility" evidence="1">
    <location>
        <begin position="47"/>
        <end position="193"/>
    </location>
</feature>
<reference evidence="2 3" key="1">
    <citation type="submission" date="2017-06" db="EMBL/GenBank/DDBJ databases">
        <title>Comparative genomic analysis of Ambrosia Fusariam Clade fungi.</title>
        <authorList>
            <person name="Stajich J.E."/>
            <person name="Carrillo J."/>
            <person name="Kijimoto T."/>
            <person name="Eskalen A."/>
            <person name="O'Donnell K."/>
            <person name="Kasson M."/>
        </authorList>
    </citation>
    <scope>NUCLEOTIDE SEQUENCE [LARGE SCALE GENOMIC DNA]</scope>
    <source>
        <strain evidence="2 3">UCR1854</strain>
    </source>
</reference>
<evidence type="ECO:0000313" key="3">
    <source>
        <dbReference type="Proteomes" id="UP000287124"/>
    </source>
</evidence>
<dbReference type="Pfam" id="PF06985">
    <property type="entry name" value="HET"/>
    <property type="match status" value="1"/>
</dbReference>
<dbReference type="EMBL" id="MIKF01000036">
    <property type="protein sequence ID" value="RTE81703.1"/>
    <property type="molecule type" value="Genomic_DNA"/>
</dbReference>
<dbReference type="InterPro" id="IPR010730">
    <property type="entry name" value="HET"/>
</dbReference>
<organism evidence="2 3">
    <name type="scientific">Fusarium euwallaceae</name>
    <dbReference type="NCBI Taxonomy" id="1147111"/>
    <lineage>
        <taxon>Eukaryota</taxon>
        <taxon>Fungi</taxon>
        <taxon>Dikarya</taxon>
        <taxon>Ascomycota</taxon>
        <taxon>Pezizomycotina</taxon>
        <taxon>Sordariomycetes</taxon>
        <taxon>Hypocreomycetidae</taxon>
        <taxon>Hypocreales</taxon>
        <taxon>Nectriaceae</taxon>
        <taxon>Fusarium</taxon>
        <taxon>Fusarium solani species complex</taxon>
    </lineage>
</organism>
<keyword evidence="3" id="KW-1185">Reference proteome</keyword>
<sequence length="627" mass="68484">MSANGFRYVPLGSQSGGFRVLTLLPGSPDTPLHCSLSNSNLTTRPVYDALSYVWGKPSNPNDSINVLVLDGHHIPATANLVSALRHLRPPAGADPMTLWVDAVCINQADLNERSQQVSMMRDIYASAERVVIWIGEEGDGSNDVFDALPVIAGQEGTDDRGTERLSLMRKCSSFFLSVVDRRPWFSRTWILQELAMAKHDPLVVCGWKSASWSLFIKGWEAIARETFSEIGFLVRETSPKQEGQGHSSDTSTDNSGFQIVALLKLNVLNDLREGMQVRGGESMRKLLILSRSSEATDPRDRVYGLLGMLKADGPSTTIPIDYHKPTAAVYSDAMAHIFSQGDGPFFLSGLWLPGVSAAAPRIESLPPTVEQPNLPSWVSDFSRQAAGKTKNTSGIQFHPPAGISASGAGADCNNGKRLEDERTLQVEGLVVDTIDQVVSLGTSLDACIEKLPALEALVSEARQRPCRLDPMIAGLMEQFKRKEPLWRILISNKRLRSGYDPAPSSYEDMYLSLLKRHSTKADPDHSAEQSEYEQCLKEAIGRRSLFVSKSGFVGTCVPDSCVGDTVAIIFGSPVPFTLRPITQTGPETGRKVYALVGGSYVGGIMSGEMVDELYCEDIMDSTTFFIQ</sequence>
<proteinExistence type="predicted"/>
<dbReference type="InterPro" id="IPR052895">
    <property type="entry name" value="HetReg/Transcr_Mod"/>
</dbReference>
<dbReference type="PANTHER" id="PTHR24148:SF73">
    <property type="entry name" value="HET DOMAIN PROTEIN (AFU_ORTHOLOGUE AFUA_8G01020)"/>
    <property type="match status" value="1"/>
</dbReference>
<dbReference type="Proteomes" id="UP000287124">
    <property type="component" value="Unassembled WGS sequence"/>
</dbReference>
<dbReference type="PANTHER" id="PTHR24148">
    <property type="entry name" value="ANKYRIN REPEAT DOMAIN-CONTAINING PROTEIN 39 HOMOLOG-RELATED"/>
    <property type="match status" value="1"/>
</dbReference>
<evidence type="ECO:0000259" key="1">
    <source>
        <dbReference type="Pfam" id="PF06985"/>
    </source>
</evidence>